<feature type="region of interest" description="Disordered" evidence="3">
    <location>
        <begin position="36"/>
        <end position="70"/>
    </location>
</feature>
<dbReference type="GO" id="GO:0003677">
    <property type="term" value="F:DNA binding"/>
    <property type="evidence" value="ECO:0007669"/>
    <property type="project" value="UniProtKB-KW"/>
</dbReference>
<gene>
    <name evidence="4" type="ordered locus">Alide2_2698</name>
</gene>
<keyword evidence="5" id="KW-1185">Reference proteome</keyword>
<evidence type="ECO:0000256" key="2">
    <source>
        <dbReference type="ARBA" id="ARBA00023125"/>
    </source>
</evidence>
<evidence type="ECO:0000256" key="3">
    <source>
        <dbReference type="SAM" id="MobiDB-lite"/>
    </source>
</evidence>
<name>F4GFN8_ALIDK</name>
<dbReference type="Proteomes" id="UP000007938">
    <property type="component" value="Chromosome"/>
</dbReference>
<reference evidence="4 5" key="2">
    <citation type="submission" date="2011-04" db="EMBL/GenBank/DDBJ databases">
        <title>Complete sequence of chromosome of Alicycliphilus denitrificans K601.</title>
        <authorList>
            <consortium name="US DOE Joint Genome Institute"/>
            <person name="Lucas S."/>
            <person name="Han J."/>
            <person name="Lapidus A."/>
            <person name="Cheng J.-F."/>
            <person name="Goodwin L."/>
            <person name="Pitluck S."/>
            <person name="Peters L."/>
            <person name="Zeytun A."/>
            <person name="Detter J.C."/>
            <person name="Han C."/>
            <person name="Tapia R."/>
            <person name="Land M."/>
            <person name="Hauser L."/>
            <person name="Kyrpides N."/>
            <person name="Ivanova N."/>
            <person name="Mikhailova N."/>
            <person name="Pagani I."/>
            <person name="Oosterkamp M."/>
            <person name="Pieper D."/>
            <person name="van Berkel W."/>
            <person name="Langenhoff A."/>
            <person name="Smidt H."/>
            <person name="Stams A."/>
            <person name="Woyke T."/>
        </authorList>
    </citation>
    <scope>NUCLEOTIDE SEQUENCE [LARGE SCALE GENOMIC DNA]</scope>
    <source>
        <strain evidence="5">DSM 14773 / CIP 107495 / K601</strain>
    </source>
</reference>
<dbReference type="Gene3D" id="4.10.520.10">
    <property type="entry name" value="IHF-like DNA-binding proteins"/>
    <property type="match status" value="1"/>
</dbReference>
<dbReference type="GO" id="GO:0030527">
    <property type="term" value="F:structural constituent of chromatin"/>
    <property type="evidence" value="ECO:0007669"/>
    <property type="project" value="InterPro"/>
</dbReference>
<comment type="similarity">
    <text evidence="1">Belongs to the bacterial histone-like protein family.</text>
</comment>
<accession>F4GFN8</accession>
<dbReference type="Pfam" id="PF00216">
    <property type="entry name" value="Bac_DNA_binding"/>
    <property type="match status" value="1"/>
</dbReference>
<keyword evidence="2 4" id="KW-0238">DNA-binding</keyword>
<dbReference type="SUPFAM" id="SSF47729">
    <property type="entry name" value="IHF-like DNA-binding proteins"/>
    <property type="match status" value="1"/>
</dbReference>
<evidence type="ECO:0000256" key="1">
    <source>
        <dbReference type="ARBA" id="ARBA00010529"/>
    </source>
</evidence>
<dbReference type="InterPro" id="IPR010992">
    <property type="entry name" value="IHF-like_DNA-bd_dom_sf"/>
</dbReference>
<organism evidence="4 5">
    <name type="scientific">Alicycliphilus denitrificans (strain DSM 14773 / CIP 107495 / K601)</name>
    <dbReference type="NCBI Taxonomy" id="596154"/>
    <lineage>
        <taxon>Bacteria</taxon>
        <taxon>Pseudomonadati</taxon>
        <taxon>Pseudomonadota</taxon>
        <taxon>Betaproteobacteria</taxon>
        <taxon>Burkholderiales</taxon>
        <taxon>Comamonadaceae</taxon>
        <taxon>Alicycliphilus</taxon>
    </lineage>
</organism>
<dbReference type="HOGENOM" id="CLU_2748788_0_0_4"/>
<evidence type="ECO:0000313" key="5">
    <source>
        <dbReference type="Proteomes" id="UP000007938"/>
    </source>
</evidence>
<dbReference type="EMBL" id="CP002657">
    <property type="protein sequence ID" value="AEB85053.1"/>
    <property type="molecule type" value="Genomic_DNA"/>
</dbReference>
<proteinExistence type="inferred from homology"/>
<feature type="compositionally biased region" description="Basic and acidic residues" evidence="3">
    <location>
        <begin position="59"/>
        <end position="70"/>
    </location>
</feature>
<protein>
    <submittedName>
        <fullName evidence="4">Histone family protein DNA-binding protein</fullName>
    </submittedName>
</protein>
<dbReference type="RefSeq" id="WP_013722277.1">
    <property type="nucleotide sequence ID" value="NC_015422.1"/>
</dbReference>
<dbReference type="STRING" id="596154.Alide2_2698"/>
<dbReference type="eggNOG" id="COG0776">
    <property type="taxonomic scope" value="Bacteria"/>
</dbReference>
<reference evidence="4 5" key="1">
    <citation type="journal article" date="2011" name="J. Bacteriol.">
        <title>Genome Sequences of Alicycliphilus denitrificans Strains BC and K601T.</title>
        <authorList>
            <person name="Oosterkamp M.J."/>
            <person name="Veuskens T."/>
            <person name="Plugge C.M."/>
            <person name="Langenhoff A.A."/>
            <person name="Gerritse J."/>
            <person name="van Berkel W.J."/>
            <person name="Pieper D.H."/>
            <person name="Junca H."/>
            <person name="Goodwin L.A."/>
            <person name="Daligault H.E."/>
            <person name="Bruce D.C."/>
            <person name="Detter J.C."/>
            <person name="Tapia R."/>
            <person name="Han C.S."/>
            <person name="Land M.L."/>
            <person name="Hauser L.J."/>
            <person name="Smidt H."/>
            <person name="Stams A.J."/>
        </authorList>
    </citation>
    <scope>NUCLEOTIDE SEQUENCE [LARGE SCALE GENOMIC DNA]</scope>
    <source>
        <strain evidence="5">DSM 14773 / CIP 107495 / K601</strain>
    </source>
</reference>
<dbReference type="AlphaFoldDB" id="F4GFN8"/>
<dbReference type="KEGG" id="adk:Alide2_2698"/>
<evidence type="ECO:0000313" key="4">
    <source>
        <dbReference type="EMBL" id="AEB85053.1"/>
    </source>
</evidence>
<sequence length="70" mass="7838">MNRAELVEILASRNDLSKTAANAVLETLIDTIKTAVKKGDAKRTARTRQSRLTRAGGRSARDDQRKRERT</sequence>
<dbReference type="InterPro" id="IPR000119">
    <property type="entry name" value="Hist_DNA-bd"/>
</dbReference>